<dbReference type="InterPro" id="IPR016181">
    <property type="entry name" value="Acyl_CoA_acyltransferase"/>
</dbReference>
<gene>
    <name evidence="2" type="ORF">RU96_GL002344</name>
</gene>
<dbReference type="SUPFAM" id="SSF55729">
    <property type="entry name" value="Acyl-CoA N-acyltransferases (Nat)"/>
    <property type="match status" value="1"/>
</dbReference>
<dbReference type="EMBL" id="JXKG01000008">
    <property type="protein sequence ID" value="OJG15293.1"/>
    <property type="molecule type" value="Genomic_DNA"/>
</dbReference>
<evidence type="ECO:0000313" key="3">
    <source>
        <dbReference type="Proteomes" id="UP000182835"/>
    </source>
</evidence>
<comment type="caution">
    <text evidence="2">The sequence shown here is derived from an EMBL/GenBank/DDBJ whole genome shotgun (WGS) entry which is preliminary data.</text>
</comment>
<evidence type="ECO:0000259" key="1">
    <source>
        <dbReference type="PROSITE" id="PS51186"/>
    </source>
</evidence>
<dbReference type="Gene3D" id="3.40.630.30">
    <property type="match status" value="1"/>
</dbReference>
<dbReference type="STRING" id="317010.RU96_GL002344"/>
<dbReference type="InterPro" id="IPR000182">
    <property type="entry name" value="GNAT_dom"/>
</dbReference>
<feature type="domain" description="N-acetyltransferase" evidence="1">
    <location>
        <begin position="1"/>
        <end position="169"/>
    </location>
</feature>
<name>A0A1L8R699_9ENTE</name>
<organism evidence="2 3">
    <name type="scientific">Enterococcus canintestini</name>
    <dbReference type="NCBI Taxonomy" id="317010"/>
    <lineage>
        <taxon>Bacteria</taxon>
        <taxon>Bacillati</taxon>
        <taxon>Bacillota</taxon>
        <taxon>Bacilli</taxon>
        <taxon>Lactobacillales</taxon>
        <taxon>Enterococcaceae</taxon>
        <taxon>Enterococcus</taxon>
    </lineage>
</organism>
<protein>
    <recommendedName>
        <fullName evidence="1">N-acetyltransferase domain-containing protein</fullName>
    </recommendedName>
</protein>
<dbReference type="InterPro" id="IPR050276">
    <property type="entry name" value="MshD_Acetyltransferase"/>
</dbReference>
<accession>A0A1L8R699</accession>
<dbReference type="AlphaFoldDB" id="A0A1L8R699"/>
<dbReference type="Pfam" id="PF00583">
    <property type="entry name" value="Acetyltransf_1"/>
    <property type="match status" value="1"/>
</dbReference>
<sequence>MQIQLATQKNLPEIMEVIEDGRAFLKRQGLPQWQNGYGPSEAQMAEDIANQFCFIAILKGKIVAVASLIRGVDPVYSEITGAWSYEDEMGYIAIHRVAVSRDFTKQGIARQFLTALIKVAQEQGYKDIRIDTYPDNKPMIKTIEALGFFYCGQVHFPIPAGVRNAYQLVLA</sequence>
<dbReference type="GO" id="GO:0016747">
    <property type="term" value="F:acyltransferase activity, transferring groups other than amino-acyl groups"/>
    <property type="evidence" value="ECO:0007669"/>
    <property type="project" value="InterPro"/>
</dbReference>
<evidence type="ECO:0000313" key="2">
    <source>
        <dbReference type="EMBL" id="OJG15293.1"/>
    </source>
</evidence>
<dbReference type="OrthoDB" id="9796381at2"/>
<dbReference type="CDD" id="cd04301">
    <property type="entry name" value="NAT_SF"/>
    <property type="match status" value="1"/>
</dbReference>
<dbReference type="PANTHER" id="PTHR43617">
    <property type="entry name" value="L-AMINO ACID N-ACETYLTRANSFERASE"/>
    <property type="match status" value="1"/>
</dbReference>
<dbReference type="PROSITE" id="PS51186">
    <property type="entry name" value="GNAT"/>
    <property type="match status" value="1"/>
</dbReference>
<reference evidence="2 3" key="1">
    <citation type="submission" date="2014-12" db="EMBL/GenBank/DDBJ databases">
        <title>Draft genome sequences of 29 type strains of Enterococci.</title>
        <authorList>
            <person name="Zhong Z."/>
            <person name="Sun Z."/>
            <person name="Liu W."/>
            <person name="Zhang W."/>
            <person name="Zhang H."/>
        </authorList>
    </citation>
    <scope>NUCLEOTIDE SEQUENCE [LARGE SCALE GENOMIC DNA]</scope>
    <source>
        <strain evidence="2 3">DSM 21207</strain>
    </source>
</reference>
<dbReference type="Proteomes" id="UP000182835">
    <property type="component" value="Unassembled WGS sequence"/>
</dbReference>
<dbReference type="RefSeq" id="WP_071864680.1">
    <property type="nucleotide sequence ID" value="NZ_JBHLVQ010000012.1"/>
</dbReference>
<proteinExistence type="predicted"/>